<dbReference type="OrthoDB" id="426718at2759"/>
<proteinExistence type="predicted"/>
<protein>
    <submittedName>
        <fullName evidence="6">Alpha/beta-hydrolase</fullName>
    </submittedName>
</protein>
<evidence type="ECO:0000256" key="1">
    <source>
        <dbReference type="ARBA" id="ARBA00022729"/>
    </source>
</evidence>
<dbReference type="EMBL" id="ML996687">
    <property type="protein sequence ID" value="KAF2405365.1"/>
    <property type="molecule type" value="Genomic_DNA"/>
</dbReference>
<evidence type="ECO:0000256" key="2">
    <source>
        <dbReference type="ARBA" id="ARBA00022801"/>
    </source>
</evidence>
<dbReference type="InterPro" id="IPR005592">
    <property type="entry name" value="Mono/diacylglycerol_lipase_N"/>
</dbReference>
<evidence type="ECO:0000256" key="3">
    <source>
        <dbReference type="SAM" id="SignalP"/>
    </source>
</evidence>
<reference evidence="6" key="1">
    <citation type="journal article" date="2020" name="Stud. Mycol.">
        <title>101 Dothideomycetes genomes: a test case for predicting lifestyles and emergence of pathogens.</title>
        <authorList>
            <person name="Haridas S."/>
            <person name="Albert R."/>
            <person name="Binder M."/>
            <person name="Bloem J."/>
            <person name="Labutti K."/>
            <person name="Salamov A."/>
            <person name="Andreopoulos B."/>
            <person name="Baker S."/>
            <person name="Barry K."/>
            <person name="Bills G."/>
            <person name="Bluhm B."/>
            <person name="Cannon C."/>
            <person name="Castanera R."/>
            <person name="Culley D."/>
            <person name="Daum C."/>
            <person name="Ezra D."/>
            <person name="Gonzalez J."/>
            <person name="Henrissat B."/>
            <person name="Kuo A."/>
            <person name="Liang C."/>
            <person name="Lipzen A."/>
            <person name="Lutzoni F."/>
            <person name="Magnuson J."/>
            <person name="Mondo S."/>
            <person name="Nolan M."/>
            <person name="Ohm R."/>
            <person name="Pangilinan J."/>
            <person name="Park H.-J."/>
            <person name="Ramirez L."/>
            <person name="Alfaro M."/>
            <person name="Sun H."/>
            <person name="Tritt A."/>
            <person name="Yoshinaga Y."/>
            <person name="Zwiers L.-H."/>
            <person name="Turgeon B."/>
            <person name="Goodwin S."/>
            <person name="Spatafora J."/>
            <person name="Crous P."/>
            <person name="Grigoriev I."/>
        </authorList>
    </citation>
    <scope>NUCLEOTIDE SEQUENCE</scope>
    <source>
        <strain evidence="6">CBS 262.69</strain>
    </source>
</reference>
<dbReference type="PANTHER" id="PTHR46640:SF1">
    <property type="entry name" value="FUNGAL LIPASE-LIKE DOMAIN-CONTAINING PROTEIN-RELATED"/>
    <property type="match status" value="1"/>
</dbReference>
<gene>
    <name evidence="6" type="ORF">EJ06DRAFT_23178</name>
</gene>
<dbReference type="AlphaFoldDB" id="A0A6G1IBK3"/>
<dbReference type="InterPro" id="IPR002921">
    <property type="entry name" value="Fungal_lipase-type"/>
</dbReference>
<dbReference type="GO" id="GO:0016042">
    <property type="term" value="P:lipid catabolic process"/>
    <property type="evidence" value="ECO:0007669"/>
    <property type="project" value="InterPro"/>
</dbReference>
<evidence type="ECO:0000313" key="6">
    <source>
        <dbReference type="EMBL" id="KAF2405365.1"/>
    </source>
</evidence>
<dbReference type="CDD" id="cd00519">
    <property type="entry name" value="Lipase_3"/>
    <property type="match status" value="1"/>
</dbReference>
<dbReference type="InterPro" id="IPR029058">
    <property type="entry name" value="AB_hydrolase_fold"/>
</dbReference>
<evidence type="ECO:0000259" key="5">
    <source>
        <dbReference type="Pfam" id="PF03893"/>
    </source>
</evidence>
<sequence length="342" mass="37016">MVALLSLVVCLSFFSAALGRVIVKRQDEVEISATLLNKLELVSQYAAASYCPDNYDSNKGTKLRCATGNCPLVERSDTRIVYAFNGGVSDTSGFVAIDQTNALVVVSFRGSESYRNYASDINIPLVLTDVCTGCLSGAGWWLAWREVRDSIAEAVRWSIEMYPDLLVVATGHSLGGAVATLAAAELRDRGFMTDLVSYGAPRIGNEAISNYITKQPRDFGRNYRVVHQGDPIPGLPHNIFGYRHIGPEYYILSDNENRPSPDDVVRRPNDEDGEGILGTNLIDGFAAHDFYFSKLPVCYDGGIFIPLRAVMEGLDVDATASPLEEAVAAAAEGSDAGLDILA</sequence>
<accession>A0A6G1IBK3</accession>
<feature type="domain" description="Fungal lipase-type" evidence="4">
    <location>
        <begin position="105"/>
        <end position="237"/>
    </location>
</feature>
<dbReference type="Proteomes" id="UP000799640">
    <property type="component" value="Unassembled WGS sequence"/>
</dbReference>
<organism evidence="6 7">
    <name type="scientific">Trichodelitschia bisporula</name>
    <dbReference type="NCBI Taxonomy" id="703511"/>
    <lineage>
        <taxon>Eukaryota</taxon>
        <taxon>Fungi</taxon>
        <taxon>Dikarya</taxon>
        <taxon>Ascomycota</taxon>
        <taxon>Pezizomycotina</taxon>
        <taxon>Dothideomycetes</taxon>
        <taxon>Dothideomycetes incertae sedis</taxon>
        <taxon>Phaeotrichales</taxon>
        <taxon>Phaeotrichaceae</taxon>
        <taxon>Trichodelitschia</taxon>
    </lineage>
</organism>
<feature type="signal peptide" evidence="3">
    <location>
        <begin position="1"/>
        <end position="19"/>
    </location>
</feature>
<keyword evidence="7" id="KW-1185">Reference proteome</keyword>
<dbReference type="Pfam" id="PF03893">
    <property type="entry name" value="Lipase3_N"/>
    <property type="match status" value="1"/>
</dbReference>
<dbReference type="PANTHER" id="PTHR46640">
    <property type="entry name" value="TRIACYLGLYCEROL LIPASE, PUTATIVE (AFU_ORTHOLOGUE AFUA_6G06510)-RELATED"/>
    <property type="match status" value="1"/>
</dbReference>
<feature type="domain" description="Mono-/di-acylglycerol lipase N-terminal" evidence="5">
    <location>
        <begin position="29"/>
        <end position="78"/>
    </location>
</feature>
<name>A0A6G1IBK3_9PEZI</name>
<dbReference type="Gene3D" id="3.40.50.1820">
    <property type="entry name" value="alpha/beta hydrolase"/>
    <property type="match status" value="1"/>
</dbReference>
<feature type="chain" id="PRO_5026109195" evidence="3">
    <location>
        <begin position="20"/>
        <end position="342"/>
    </location>
</feature>
<dbReference type="SUPFAM" id="SSF53474">
    <property type="entry name" value="alpha/beta-Hydrolases"/>
    <property type="match status" value="1"/>
</dbReference>
<keyword evidence="2 6" id="KW-0378">Hydrolase</keyword>
<evidence type="ECO:0000259" key="4">
    <source>
        <dbReference type="Pfam" id="PF01764"/>
    </source>
</evidence>
<dbReference type="InterPro" id="IPR051299">
    <property type="entry name" value="AB_hydrolase_lip/est"/>
</dbReference>
<dbReference type="GO" id="GO:0016787">
    <property type="term" value="F:hydrolase activity"/>
    <property type="evidence" value="ECO:0007669"/>
    <property type="project" value="UniProtKB-KW"/>
</dbReference>
<keyword evidence="1 3" id="KW-0732">Signal</keyword>
<evidence type="ECO:0000313" key="7">
    <source>
        <dbReference type="Proteomes" id="UP000799640"/>
    </source>
</evidence>
<dbReference type="Pfam" id="PF01764">
    <property type="entry name" value="Lipase_3"/>
    <property type="match status" value="1"/>
</dbReference>